<feature type="region of interest" description="Disordered" evidence="1">
    <location>
        <begin position="20"/>
        <end position="41"/>
    </location>
</feature>
<sequence length="82" mass="9310">MLSYKGVGLRTSVVPHCSQNRIYRHNSTDQKGDEQQSNYRDRCGQENTTNSIKIITKVHANPKTVNGLLCFQIEKPKTAFTN</sequence>
<name>A0A075H5R2_9ARCH</name>
<accession>A0A075H5R2</accession>
<protein>
    <submittedName>
        <fullName evidence="2">Uncharacterized protein</fullName>
    </submittedName>
</protein>
<reference evidence="2" key="1">
    <citation type="journal article" date="2014" name="Genome Biol. Evol.">
        <title>Pangenome evidence for extensive interdomain horizontal transfer affecting lineage core and shell genes in uncultured planktonic thaumarchaeota and euryarchaeota.</title>
        <authorList>
            <person name="Deschamps P."/>
            <person name="Zivanovic Y."/>
            <person name="Moreira D."/>
            <person name="Rodriguez-Valera F."/>
            <person name="Lopez-Garcia P."/>
        </authorList>
    </citation>
    <scope>NUCLEOTIDE SEQUENCE</scope>
</reference>
<feature type="compositionally biased region" description="Basic and acidic residues" evidence="1">
    <location>
        <begin position="26"/>
        <end position="41"/>
    </location>
</feature>
<dbReference type="AlphaFoldDB" id="A0A075H5R2"/>
<organism evidence="2">
    <name type="scientific">uncultured marine thaumarchaeote KM3_45_G08</name>
    <dbReference type="NCBI Taxonomy" id="1456157"/>
    <lineage>
        <taxon>Archaea</taxon>
        <taxon>Nitrososphaerota</taxon>
        <taxon>environmental samples</taxon>
    </lineage>
</organism>
<proteinExistence type="predicted"/>
<dbReference type="EMBL" id="KF900891">
    <property type="protein sequence ID" value="AIF10440.1"/>
    <property type="molecule type" value="Genomic_DNA"/>
</dbReference>
<evidence type="ECO:0000313" key="2">
    <source>
        <dbReference type="EMBL" id="AIF10440.1"/>
    </source>
</evidence>
<evidence type="ECO:0000256" key="1">
    <source>
        <dbReference type="SAM" id="MobiDB-lite"/>
    </source>
</evidence>